<dbReference type="GO" id="GO:0000978">
    <property type="term" value="F:RNA polymerase II cis-regulatory region sequence-specific DNA binding"/>
    <property type="evidence" value="ECO:0007669"/>
    <property type="project" value="Ensembl"/>
</dbReference>
<reference evidence="11" key="2">
    <citation type="submission" date="2025-08" db="UniProtKB">
        <authorList>
            <consortium name="Ensembl"/>
        </authorList>
    </citation>
    <scope>IDENTIFICATION</scope>
</reference>
<evidence type="ECO:0000256" key="7">
    <source>
        <dbReference type="ARBA" id="ARBA00023242"/>
    </source>
</evidence>
<evidence type="ECO:0000256" key="6">
    <source>
        <dbReference type="ARBA" id="ARBA00023155"/>
    </source>
</evidence>
<dbReference type="GO" id="GO:0009880">
    <property type="term" value="P:embryonic pattern specification"/>
    <property type="evidence" value="ECO:0007669"/>
    <property type="project" value="Ensembl"/>
</dbReference>
<dbReference type="Ensembl" id="ENSTNIT00000019713.1">
    <property type="protein sequence ID" value="ENSTNIP00000019483.1"/>
    <property type="gene ID" value="ENSTNIG00000016386.1"/>
</dbReference>
<dbReference type="FunFam" id="1.10.10.60:FF:000312">
    <property type="entry name" value="Mix-type homeobox gene 1"/>
    <property type="match status" value="1"/>
</dbReference>
<dbReference type="GO" id="GO:1903225">
    <property type="term" value="P:negative regulation of endodermal cell differentiation"/>
    <property type="evidence" value="ECO:0007669"/>
    <property type="project" value="Ensembl"/>
</dbReference>
<reference evidence="11" key="3">
    <citation type="submission" date="2025-09" db="UniProtKB">
        <authorList>
            <consortium name="Ensembl"/>
        </authorList>
    </citation>
    <scope>IDENTIFICATION</scope>
</reference>
<dbReference type="SMART" id="SM00389">
    <property type="entry name" value="HOX"/>
    <property type="match status" value="1"/>
</dbReference>
<reference evidence="12" key="1">
    <citation type="journal article" date="2004" name="Nature">
        <title>Genome duplication in the teleost fish Tetraodon nigroviridis reveals the early vertebrate proto-karyotype.</title>
        <authorList>
            <person name="Jaillon O."/>
            <person name="Aury J.-M."/>
            <person name="Brunet F."/>
            <person name="Petit J.-L."/>
            <person name="Stange-Thomann N."/>
            <person name="Mauceli E."/>
            <person name="Bouneau L."/>
            <person name="Fischer C."/>
            <person name="Ozouf-Costaz C."/>
            <person name="Bernot A."/>
            <person name="Nicaud S."/>
            <person name="Jaffe D."/>
            <person name="Fisher S."/>
            <person name="Lutfalla G."/>
            <person name="Dossat C."/>
            <person name="Segurens B."/>
            <person name="Dasilva C."/>
            <person name="Salanoubat M."/>
            <person name="Levy M."/>
            <person name="Boudet N."/>
            <person name="Castellano S."/>
            <person name="Anthouard V."/>
            <person name="Jubin C."/>
            <person name="Castelli V."/>
            <person name="Katinka M."/>
            <person name="Vacherie B."/>
            <person name="Biemont C."/>
            <person name="Skalli Z."/>
            <person name="Cattolico L."/>
            <person name="Poulain J."/>
            <person name="De Berardinis V."/>
            <person name="Cruaud C."/>
            <person name="Duprat S."/>
            <person name="Brottier P."/>
            <person name="Coutanceau J.-P."/>
            <person name="Gouzy J."/>
            <person name="Parra G."/>
            <person name="Lardier G."/>
            <person name="Chapple C."/>
            <person name="McKernan K.J."/>
            <person name="McEwan P."/>
            <person name="Bosak S."/>
            <person name="Kellis M."/>
            <person name="Volff J.-N."/>
            <person name="Guigo R."/>
            <person name="Zody M.C."/>
            <person name="Mesirov J."/>
            <person name="Lindblad-Toh K."/>
            <person name="Birren B."/>
            <person name="Nusbaum C."/>
            <person name="Kahn D."/>
            <person name="Robinson-Rechavi M."/>
            <person name="Laudet V."/>
            <person name="Schachter V."/>
            <person name="Quetier F."/>
            <person name="Saurin W."/>
            <person name="Scarpelli C."/>
            <person name="Wincker P."/>
            <person name="Lander E.S."/>
            <person name="Weissenbach J."/>
            <person name="Roest Crollius H."/>
        </authorList>
    </citation>
    <scope>NUCLEOTIDE SEQUENCE [LARGE SCALE GENOMIC DNA]</scope>
</reference>
<dbReference type="GO" id="GO:0000785">
    <property type="term" value="C:chromatin"/>
    <property type="evidence" value="ECO:0007669"/>
    <property type="project" value="Ensembl"/>
</dbReference>
<feature type="domain" description="Homeobox" evidence="10">
    <location>
        <begin position="60"/>
        <end position="120"/>
    </location>
</feature>
<evidence type="ECO:0000256" key="5">
    <source>
        <dbReference type="ARBA" id="ARBA00023125"/>
    </source>
</evidence>
<dbReference type="PANTHER" id="PTHR47656">
    <property type="entry name" value="HOMEOBOX PROTEIN MIXL"/>
    <property type="match status" value="1"/>
</dbReference>
<dbReference type="Proteomes" id="UP000007303">
    <property type="component" value="Unassembled WGS sequence"/>
</dbReference>
<dbReference type="InterPro" id="IPR009057">
    <property type="entry name" value="Homeodomain-like_sf"/>
</dbReference>
<accession>H3DG39</accession>
<keyword evidence="5 8" id="KW-0238">DNA-binding</keyword>
<evidence type="ECO:0000256" key="8">
    <source>
        <dbReference type="PROSITE-ProRule" id="PRU00108"/>
    </source>
</evidence>
<evidence type="ECO:0000259" key="10">
    <source>
        <dbReference type="PROSITE" id="PS50071"/>
    </source>
</evidence>
<keyword evidence="6 8" id="KW-0371">Homeobox</keyword>
<keyword evidence="4" id="KW-0217">Developmental protein</keyword>
<comment type="similarity">
    <text evidence="3">Belongs to the paired homeobox family.</text>
</comment>
<evidence type="ECO:0000256" key="4">
    <source>
        <dbReference type="ARBA" id="ARBA00022473"/>
    </source>
</evidence>
<organism evidence="11 12">
    <name type="scientific">Tetraodon nigroviridis</name>
    <name type="common">Spotted green pufferfish</name>
    <name type="synonym">Chelonodon nigroviridis</name>
    <dbReference type="NCBI Taxonomy" id="99883"/>
    <lineage>
        <taxon>Eukaryota</taxon>
        <taxon>Metazoa</taxon>
        <taxon>Chordata</taxon>
        <taxon>Craniata</taxon>
        <taxon>Vertebrata</taxon>
        <taxon>Euteleostomi</taxon>
        <taxon>Actinopterygii</taxon>
        <taxon>Neopterygii</taxon>
        <taxon>Teleostei</taxon>
        <taxon>Neoteleostei</taxon>
        <taxon>Acanthomorphata</taxon>
        <taxon>Eupercaria</taxon>
        <taxon>Tetraodontiformes</taxon>
        <taxon>Tetradontoidea</taxon>
        <taxon>Tetraodontidae</taxon>
        <taxon>Tetraodon</taxon>
    </lineage>
</organism>
<comment type="function">
    <text evidence="1">Sequence-specific transcription factor which is part of a developmental regulatory system that provides cells with specific positional identities on the anterior-posterior axis.</text>
</comment>
<dbReference type="GO" id="GO:0003007">
    <property type="term" value="P:heart morphogenesis"/>
    <property type="evidence" value="ECO:0007669"/>
    <property type="project" value="Ensembl"/>
</dbReference>
<name>H3DG39_TETNG</name>
<dbReference type="FunCoup" id="H3DG39">
    <property type="interactions" value="17"/>
</dbReference>
<dbReference type="CDD" id="cd00086">
    <property type="entry name" value="homeodomain"/>
    <property type="match status" value="1"/>
</dbReference>
<evidence type="ECO:0000256" key="2">
    <source>
        <dbReference type="ARBA" id="ARBA00004123"/>
    </source>
</evidence>
<dbReference type="SUPFAM" id="SSF46689">
    <property type="entry name" value="Homeodomain-like"/>
    <property type="match status" value="1"/>
</dbReference>
<dbReference type="InterPro" id="IPR042917">
    <property type="entry name" value="MIXL1"/>
</dbReference>
<evidence type="ECO:0000256" key="9">
    <source>
        <dbReference type="RuleBase" id="RU000682"/>
    </source>
</evidence>
<evidence type="ECO:0000313" key="11">
    <source>
        <dbReference type="Ensembl" id="ENSTNIP00000019483.1"/>
    </source>
</evidence>
<dbReference type="InParanoid" id="H3DG39"/>
<dbReference type="GO" id="GO:0001228">
    <property type="term" value="F:DNA-binding transcription activator activity, RNA polymerase II-specific"/>
    <property type="evidence" value="ECO:0007669"/>
    <property type="project" value="Ensembl"/>
</dbReference>
<evidence type="ECO:0000256" key="3">
    <source>
        <dbReference type="ARBA" id="ARBA00005733"/>
    </source>
</evidence>
<dbReference type="Gene3D" id="1.10.10.60">
    <property type="entry name" value="Homeodomain-like"/>
    <property type="match status" value="1"/>
</dbReference>
<comment type="subcellular location">
    <subcellularLocation>
        <location evidence="2 8 9">Nucleus</location>
    </subcellularLocation>
</comment>
<dbReference type="Pfam" id="PF00046">
    <property type="entry name" value="Homeodomain"/>
    <property type="match status" value="1"/>
</dbReference>
<dbReference type="GO" id="GO:0035050">
    <property type="term" value="P:embryonic heart tube development"/>
    <property type="evidence" value="ECO:0007669"/>
    <property type="project" value="Ensembl"/>
</dbReference>
<dbReference type="InterPro" id="IPR001356">
    <property type="entry name" value="HD"/>
</dbReference>
<keyword evidence="12" id="KW-1185">Reference proteome</keyword>
<evidence type="ECO:0000313" key="12">
    <source>
        <dbReference type="Proteomes" id="UP000007303"/>
    </source>
</evidence>
<keyword evidence="7 8" id="KW-0539">Nucleus</keyword>
<dbReference type="AlphaFoldDB" id="H3DG39"/>
<evidence type="ECO:0000256" key="1">
    <source>
        <dbReference type="ARBA" id="ARBA00003263"/>
    </source>
</evidence>
<dbReference type="PANTHER" id="PTHR47656:SF1">
    <property type="entry name" value="HOMEOBOX PROTEIN MIXL1"/>
    <property type="match status" value="1"/>
</dbReference>
<dbReference type="PROSITE" id="PS50071">
    <property type="entry name" value="HOMEOBOX_2"/>
    <property type="match status" value="1"/>
</dbReference>
<dbReference type="GO" id="GO:0005634">
    <property type="term" value="C:nucleus"/>
    <property type="evidence" value="ECO:0007669"/>
    <property type="project" value="UniProtKB-SubCell"/>
</dbReference>
<dbReference type="GO" id="GO:0040037">
    <property type="term" value="P:negative regulation of fibroblast growth factor receptor signaling pathway"/>
    <property type="evidence" value="ECO:0007669"/>
    <property type="project" value="Ensembl"/>
</dbReference>
<proteinExistence type="inferred from homology"/>
<dbReference type="GeneTree" id="ENSGT00940000162190"/>
<protein>
    <submittedName>
        <fullName evidence="11">Mix paired-like homeobox</fullName>
    </submittedName>
</protein>
<sequence>MSSVHGNMRREDLNHFHMYHEALQMNSAVNSVSDYGASEVTGYFSAANSVPKPDKCVAILTHRRKRTNFTQQQIEVLEKVYSDTKYPDIYLRERLEALTGLPESRIQVWFQNRRAKSRRQVGSSVPIKAANPPVSGPFTQILNIMGQEKAYDSTHGVEAHGPGGFGLEDSFRAVMHRNPEEPHRGGVPSKPSFDQPTASCVYEKEAARAKPKQMQRPELSVNVPCCNVHLYPKENEHHPKFEATMTSSQGSKLLVDYDNFPPNKTIGPEMRVVIPPIPTHGKLSRSMQKENGCPLQYQQVRAVGDGFSHFSPIHATEDQDWSDSDSDWESDAMAGFGGFM</sequence>
<dbReference type="STRING" id="99883.ENSTNIP00000019483"/>
<dbReference type="HOGENOM" id="CLU_885574_0_0_1"/>
<dbReference type="OMA" id="MYHEGPL"/>
<dbReference type="GO" id="GO:0002244">
    <property type="term" value="P:hematopoietic progenitor cell differentiation"/>
    <property type="evidence" value="ECO:0007669"/>
    <property type="project" value="InterPro"/>
</dbReference>
<dbReference type="GO" id="GO:0070373">
    <property type="term" value="P:negative regulation of ERK1 and ERK2 cascade"/>
    <property type="evidence" value="ECO:0007669"/>
    <property type="project" value="Ensembl"/>
</dbReference>
<dbReference type="GO" id="GO:0001706">
    <property type="term" value="P:endoderm formation"/>
    <property type="evidence" value="ECO:0007669"/>
    <property type="project" value="Ensembl"/>
</dbReference>
<feature type="DNA-binding region" description="Homeobox" evidence="8">
    <location>
        <begin position="62"/>
        <end position="121"/>
    </location>
</feature>